<dbReference type="EMBL" id="MU273519">
    <property type="protein sequence ID" value="KAI0033462.1"/>
    <property type="molecule type" value="Genomic_DNA"/>
</dbReference>
<comment type="caution">
    <text evidence="1">The sequence shown here is derived from an EMBL/GenBank/DDBJ whole genome shotgun (WGS) entry which is preliminary data.</text>
</comment>
<protein>
    <submittedName>
        <fullName evidence="1">Uncharacterized protein</fullName>
    </submittedName>
</protein>
<organism evidence="1 2">
    <name type="scientific">Vararia minispora EC-137</name>
    <dbReference type="NCBI Taxonomy" id="1314806"/>
    <lineage>
        <taxon>Eukaryota</taxon>
        <taxon>Fungi</taxon>
        <taxon>Dikarya</taxon>
        <taxon>Basidiomycota</taxon>
        <taxon>Agaricomycotina</taxon>
        <taxon>Agaricomycetes</taxon>
        <taxon>Russulales</taxon>
        <taxon>Lachnocladiaceae</taxon>
        <taxon>Vararia</taxon>
    </lineage>
</organism>
<reference evidence="1" key="1">
    <citation type="submission" date="2021-02" db="EMBL/GenBank/DDBJ databases">
        <authorList>
            <consortium name="DOE Joint Genome Institute"/>
            <person name="Ahrendt S."/>
            <person name="Looney B.P."/>
            <person name="Miyauchi S."/>
            <person name="Morin E."/>
            <person name="Drula E."/>
            <person name="Courty P.E."/>
            <person name="Chicoki N."/>
            <person name="Fauchery L."/>
            <person name="Kohler A."/>
            <person name="Kuo A."/>
            <person name="Labutti K."/>
            <person name="Pangilinan J."/>
            <person name="Lipzen A."/>
            <person name="Riley R."/>
            <person name="Andreopoulos W."/>
            <person name="He G."/>
            <person name="Johnson J."/>
            <person name="Barry K.W."/>
            <person name="Grigoriev I.V."/>
            <person name="Nagy L."/>
            <person name="Hibbett D."/>
            <person name="Henrissat B."/>
            <person name="Matheny P.B."/>
            <person name="Labbe J."/>
            <person name="Martin F."/>
        </authorList>
    </citation>
    <scope>NUCLEOTIDE SEQUENCE</scope>
    <source>
        <strain evidence="1">EC-137</strain>
    </source>
</reference>
<gene>
    <name evidence="1" type="ORF">K488DRAFT_47639</name>
</gene>
<evidence type="ECO:0000313" key="2">
    <source>
        <dbReference type="Proteomes" id="UP000814128"/>
    </source>
</evidence>
<sequence>MRVAWVKYARASTAPPDAATLTFVRVVWPVLVQPMEPAGLTADAIEHFLLSNPFTPSEPALERVRRALTRWHEDKWHVVLDGMLSEGERVRVREGVNTVTRCLLALKTKYKSEGTGF</sequence>
<proteinExistence type="predicted"/>
<name>A0ACB8QP57_9AGAM</name>
<accession>A0ACB8QP57</accession>
<keyword evidence="2" id="KW-1185">Reference proteome</keyword>
<evidence type="ECO:0000313" key="1">
    <source>
        <dbReference type="EMBL" id="KAI0033462.1"/>
    </source>
</evidence>
<reference evidence="1" key="2">
    <citation type="journal article" date="2022" name="New Phytol.">
        <title>Evolutionary transition to the ectomycorrhizal habit in the genomes of a hyperdiverse lineage of mushroom-forming fungi.</title>
        <authorList>
            <person name="Looney B."/>
            <person name="Miyauchi S."/>
            <person name="Morin E."/>
            <person name="Drula E."/>
            <person name="Courty P.E."/>
            <person name="Kohler A."/>
            <person name="Kuo A."/>
            <person name="LaButti K."/>
            <person name="Pangilinan J."/>
            <person name="Lipzen A."/>
            <person name="Riley R."/>
            <person name="Andreopoulos W."/>
            <person name="He G."/>
            <person name="Johnson J."/>
            <person name="Nolan M."/>
            <person name="Tritt A."/>
            <person name="Barry K.W."/>
            <person name="Grigoriev I.V."/>
            <person name="Nagy L.G."/>
            <person name="Hibbett D."/>
            <person name="Henrissat B."/>
            <person name="Matheny P.B."/>
            <person name="Labbe J."/>
            <person name="Martin F.M."/>
        </authorList>
    </citation>
    <scope>NUCLEOTIDE SEQUENCE</scope>
    <source>
        <strain evidence="1">EC-137</strain>
    </source>
</reference>
<dbReference type="Proteomes" id="UP000814128">
    <property type="component" value="Unassembled WGS sequence"/>
</dbReference>